<dbReference type="WBParaSite" id="SCUD_0002258601-mRNA-1">
    <property type="protein sequence ID" value="SCUD_0002258601-mRNA-1"/>
    <property type="gene ID" value="SCUD_0002258601"/>
</dbReference>
<gene>
    <name evidence="1" type="ORF">SCUD_LOCUS22583</name>
</gene>
<evidence type="ECO:0000313" key="3">
    <source>
        <dbReference type="WBParaSite" id="SCUD_0002258601-mRNA-1"/>
    </source>
</evidence>
<keyword evidence="2" id="KW-1185">Reference proteome</keyword>
<accession>A0A183L5G8</accession>
<reference evidence="3" key="1">
    <citation type="submission" date="2016-06" db="UniProtKB">
        <authorList>
            <consortium name="WormBaseParasite"/>
        </authorList>
    </citation>
    <scope>IDENTIFICATION</scope>
</reference>
<organism evidence="3">
    <name type="scientific">Schistosoma curassoni</name>
    <dbReference type="NCBI Taxonomy" id="6186"/>
    <lineage>
        <taxon>Eukaryota</taxon>
        <taxon>Metazoa</taxon>
        <taxon>Spiralia</taxon>
        <taxon>Lophotrochozoa</taxon>
        <taxon>Platyhelminthes</taxon>
        <taxon>Trematoda</taxon>
        <taxon>Digenea</taxon>
        <taxon>Strigeidida</taxon>
        <taxon>Schistosomatoidea</taxon>
        <taxon>Schistosomatidae</taxon>
        <taxon>Schistosoma</taxon>
    </lineage>
</organism>
<reference evidence="1 2" key="2">
    <citation type="submission" date="2018-11" db="EMBL/GenBank/DDBJ databases">
        <authorList>
            <consortium name="Pathogen Informatics"/>
        </authorList>
    </citation>
    <scope>NUCLEOTIDE SEQUENCE [LARGE SCALE GENOMIC DNA]</scope>
    <source>
        <strain evidence="1">Dakar</strain>
        <strain evidence="2">Dakar, Senegal</strain>
    </source>
</reference>
<protein>
    <submittedName>
        <fullName evidence="3">COesterase domain-containing protein</fullName>
    </submittedName>
</protein>
<sequence>MSGILRRAVQLAWYSGNIGQTVLPPWPVTADPPNEVLKELQLLKRYKPPGPGELPPALFKDGGDFLAKELIVLFTKV</sequence>
<dbReference type="EMBL" id="UZAK01049921">
    <property type="protein sequence ID" value="VDP79434.1"/>
    <property type="molecule type" value="Genomic_DNA"/>
</dbReference>
<proteinExistence type="predicted"/>
<name>A0A183L5G8_9TREM</name>
<evidence type="ECO:0000313" key="1">
    <source>
        <dbReference type="EMBL" id="VDP79434.1"/>
    </source>
</evidence>
<dbReference type="Proteomes" id="UP000279833">
    <property type="component" value="Unassembled WGS sequence"/>
</dbReference>
<evidence type="ECO:0000313" key="2">
    <source>
        <dbReference type="Proteomes" id="UP000279833"/>
    </source>
</evidence>
<dbReference type="AlphaFoldDB" id="A0A183L5G8"/>